<feature type="transmembrane region" description="Helical" evidence="6">
    <location>
        <begin position="243"/>
        <end position="262"/>
    </location>
</feature>
<feature type="transmembrane region" description="Helical" evidence="6">
    <location>
        <begin position="179"/>
        <end position="198"/>
    </location>
</feature>
<organism evidence="7 8">
    <name type="scientific">Candidatus Protofrankia californiensis</name>
    <dbReference type="NCBI Taxonomy" id="1839754"/>
    <lineage>
        <taxon>Bacteria</taxon>
        <taxon>Bacillati</taxon>
        <taxon>Actinomycetota</taxon>
        <taxon>Actinomycetes</taxon>
        <taxon>Frankiales</taxon>
        <taxon>Frankiaceae</taxon>
        <taxon>Protofrankia</taxon>
    </lineage>
</organism>
<dbReference type="PANTHER" id="PTHR31632:SF2">
    <property type="entry name" value="PLASMA MEMBRANE IRON PERMEASE"/>
    <property type="match status" value="1"/>
</dbReference>
<protein>
    <submittedName>
        <fullName evidence="7">Ferrous iron permease</fullName>
    </submittedName>
</protein>
<keyword evidence="3 6" id="KW-0812">Transmembrane</keyword>
<dbReference type="AlphaFoldDB" id="A0A1C3NZS2"/>
<evidence type="ECO:0000256" key="3">
    <source>
        <dbReference type="ARBA" id="ARBA00022692"/>
    </source>
</evidence>
<feature type="transmembrane region" description="Helical" evidence="6">
    <location>
        <begin position="70"/>
        <end position="88"/>
    </location>
</feature>
<feature type="transmembrane region" description="Helical" evidence="6">
    <location>
        <begin position="38"/>
        <end position="58"/>
    </location>
</feature>
<sequence length="278" mass="29503">MFANYLIGLREGLEASLAVGILIAYLVKSDRRDRLTPIWGGVTAAVALSLLFGAVLTFTSSRLSFEAQEAFGGTLSIIAVGFVTWMVFWMRRTARFLKTELHQRLDAALAIGTAALVFTAFLAVGREGLETALFLWTAVQAAGDSSDPVLGAALGLASAVVLGYLFYRGAVRINLATFFTYTGAALVVVAAGVLSYGVHDLQEAGILPGLNTLAFDVSDAVPPDSWYGTLLKGTVNFTPASTWLQIAAWLAYLTPVMTLFFLPSRTATPAGTPSPAKP</sequence>
<evidence type="ECO:0000256" key="2">
    <source>
        <dbReference type="ARBA" id="ARBA00008333"/>
    </source>
</evidence>
<dbReference type="PANTHER" id="PTHR31632">
    <property type="entry name" value="IRON TRANSPORTER FTH1"/>
    <property type="match status" value="1"/>
</dbReference>
<dbReference type="GO" id="GO:0015093">
    <property type="term" value="F:ferrous iron transmembrane transporter activity"/>
    <property type="evidence" value="ECO:0007669"/>
    <property type="project" value="TreeGrafter"/>
</dbReference>
<evidence type="ECO:0000313" key="8">
    <source>
        <dbReference type="Proteomes" id="UP000199013"/>
    </source>
</evidence>
<feature type="transmembrane region" description="Helical" evidence="6">
    <location>
        <begin position="149"/>
        <end position="167"/>
    </location>
</feature>
<keyword evidence="8" id="KW-1185">Reference proteome</keyword>
<comment type="subcellular location">
    <subcellularLocation>
        <location evidence="1">Membrane</location>
        <topology evidence="1">Multi-pass membrane protein</topology>
    </subcellularLocation>
</comment>
<evidence type="ECO:0000256" key="4">
    <source>
        <dbReference type="ARBA" id="ARBA00022989"/>
    </source>
</evidence>
<dbReference type="GO" id="GO:0033573">
    <property type="term" value="C:high-affinity iron permease complex"/>
    <property type="evidence" value="ECO:0007669"/>
    <property type="project" value="InterPro"/>
</dbReference>
<gene>
    <name evidence="7" type="ORF">FDG2_3411</name>
</gene>
<dbReference type="InterPro" id="IPR004923">
    <property type="entry name" value="FTR1/Fip1/EfeU"/>
</dbReference>
<evidence type="ECO:0000256" key="1">
    <source>
        <dbReference type="ARBA" id="ARBA00004141"/>
    </source>
</evidence>
<reference evidence="8" key="1">
    <citation type="submission" date="2016-02" db="EMBL/GenBank/DDBJ databases">
        <authorList>
            <person name="Wibberg D."/>
        </authorList>
    </citation>
    <scope>NUCLEOTIDE SEQUENCE [LARGE SCALE GENOMIC DNA]</scope>
</reference>
<dbReference type="EMBL" id="FLUV01001427">
    <property type="protein sequence ID" value="SBW22998.1"/>
    <property type="molecule type" value="Genomic_DNA"/>
</dbReference>
<keyword evidence="5 6" id="KW-0472">Membrane</keyword>
<feature type="transmembrane region" description="Helical" evidence="6">
    <location>
        <begin position="108"/>
        <end position="129"/>
    </location>
</feature>
<dbReference type="Pfam" id="PF03239">
    <property type="entry name" value="FTR1"/>
    <property type="match status" value="1"/>
</dbReference>
<name>A0A1C3NZS2_9ACTN</name>
<proteinExistence type="inferred from homology"/>
<dbReference type="NCBIfam" id="NF041756">
    <property type="entry name" value="EfeU"/>
    <property type="match status" value="1"/>
</dbReference>
<dbReference type="Proteomes" id="UP000199013">
    <property type="component" value="Unassembled WGS sequence"/>
</dbReference>
<accession>A0A1C3NZS2</accession>
<comment type="similarity">
    <text evidence="2">Belongs to the oxidase-dependent Fe transporter (OFeT) (TC 9.A.10.1) family.</text>
</comment>
<keyword evidence="4 6" id="KW-1133">Transmembrane helix</keyword>
<evidence type="ECO:0000256" key="6">
    <source>
        <dbReference type="SAM" id="Phobius"/>
    </source>
</evidence>
<evidence type="ECO:0000256" key="5">
    <source>
        <dbReference type="ARBA" id="ARBA00023136"/>
    </source>
</evidence>
<evidence type="ECO:0000313" key="7">
    <source>
        <dbReference type="EMBL" id="SBW22998.1"/>
    </source>
</evidence>